<dbReference type="HOGENOM" id="CLU_035527_0_1_10"/>
<dbReference type="EMBL" id="CP003156">
    <property type="protein sequence ID" value="AEV34495.1"/>
    <property type="molecule type" value="Genomic_DNA"/>
</dbReference>
<dbReference type="InterPro" id="IPR029044">
    <property type="entry name" value="Nucleotide-diphossugar_trans"/>
</dbReference>
<keyword evidence="3 10" id="KW-0808">Transferase</keyword>
<dbReference type="KEGG" id="oho:Oweho_3547"/>
<evidence type="ECO:0000313" key="11">
    <source>
        <dbReference type="Proteomes" id="UP000005631"/>
    </source>
</evidence>
<comment type="similarity">
    <text evidence="1">Belongs to the mannose-6-phosphate isomerase type 2 family.</text>
</comment>
<dbReference type="InterPro" id="IPR054566">
    <property type="entry name" value="ManC/GMP-like_b-helix"/>
</dbReference>
<feature type="domain" description="Nucleotidyl transferase" evidence="8">
    <location>
        <begin position="6"/>
        <end position="289"/>
    </location>
</feature>
<dbReference type="SUPFAM" id="SSF159283">
    <property type="entry name" value="Guanosine diphospho-D-mannose pyrophosphorylase/mannose-6-phosphate isomerase linker domain"/>
    <property type="match status" value="1"/>
</dbReference>
<dbReference type="PATRIC" id="fig|926562.3.peg.3568"/>
<evidence type="ECO:0000256" key="4">
    <source>
        <dbReference type="ARBA" id="ARBA00022695"/>
    </source>
</evidence>
<evidence type="ECO:0000256" key="3">
    <source>
        <dbReference type="ARBA" id="ARBA00022679"/>
    </source>
</evidence>
<dbReference type="Pfam" id="PF00483">
    <property type="entry name" value="NTP_transferase"/>
    <property type="match status" value="1"/>
</dbReference>
<evidence type="ECO:0000256" key="1">
    <source>
        <dbReference type="ARBA" id="ARBA00006115"/>
    </source>
</evidence>
<dbReference type="EC" id="2.7.7.13" evidence="2"/>
<dbReference type="InterPro" id="IPR005835">
    <property type="entry name" value="NTP_transferase_dom"/>
</dbReference>
<keyword evidence="11" id="KW-1185">Reference proteome</keyword>
<reference evidence="10 11" key="1">
    <citation type="journal article" date="2012" name="Stand. Genomic Sci.">
        <title>Genome sequence of the orange-pigmented seawater bacterium Owenweeksia hongkongensis type strain (UST20020801(T)).</title>
        <authorList>
            <person name="Riedel T."/>
            <person name="Held B."/>
            <person name="Nolan M."/>
            <person name="Lucas S."/>
            <person name="Lapidus A."/>
            <person name="Tice H."/>
            <person name="Del Rio T.G."/>
            <person name="Cheng J.F."/>
            <person name="Han C."/>
            <person name="Tapia R."/>
            <person name="Goodwin L.A."/>
            <person name="Pitluck S."/>
            <person name="Liolios K."/>
            <person name="Mavromatis K."/>
            <person name="Pagani I."/>
            <person name="Ivanova N."/>
            <person name="Mikhailova N."/>
            <person name="Pati A."/>
            <person name="Chen A."/>
            <person name="Palaniappan K."/>
            <person name="Rohde M."/>
            <person name="Tindall B.J."/>
            <person name="Detter J.C."/>
            <person name="Goker M."/>
            <person name="Woyke T."/>
            <person name="Bristow J."/>
            <person name="Eisen J.A."/>
            <person name="Markowitz V."/>
            <person name="Hugenholtz P."/>
            <person name="Klenk H.P."/>
            <person name="Kyrpides N.C."/>
        </authorList>
    </citation>
    <scope>NUCLEOTIDE SEQUENCE</scope>
    <source>
        <strain evidence="11">DSM 17368 / JCM 12287 / NRRL B-23963</strain>
    </source>
</reference>
<dbReference type="SUPFAM" id="SSF53448">
    <property type="entry name" value="Nucleotide-diphospho-sugar transferases"/>
    <property type="match status" value="1"/>
</dbReference>
<dbReference type="InterPro" id="IPR051161">
    <property type="entry name" value="Mannose-6P_isomerase_type2"/>
</dbReference>
<dbReference type="InterPro" id="IPR049577">
    <property type="entry name" value="GMPP_N"/>
</dbReference>
<evidence type="ECO:0000259" key="9">
    <source>
        <dbReference type="Pfam" id="PF22640"/>
    </source>
</evidence>
<dbReference type="Pfam" id="PF22640">
    <property type="entry name" value="ManC_GMP_beta-helix"/>
    <property type="match status" value="1"/>
</dbReference>
<protein>
    <recommendedName>
        <fullName evidence="2">mannose-1-phosphate guanylyltransferase</fullName>
        <ecNumber evidence="2">2.7.7.13</ecNumber>
    </recommendedName>
</protein>
<dbReference type="FunFam" id="3.90.550.10:FF:000046">
    <property type="entry name" value="Mannose-1-phosphate guanylyltransferase (GDP)"/>
    <property type="match status" value="1"/>
</dbReference>
<sequence length="361" mass="40797">MQNIYSVIMAGGIGSRFWPVSTSKLPKQFHDILGTGETLIQQTYRRLRKLSDPDKILVVTHKSYKDLVMEQLPEIPVANIILEPARRNTAPCITYAAYRIKSEDPTATMLVAPSDHLISNEDEFTRIATLACNQAEDTKQLFTLGIKPHRPDTGYGYIQFVDLDEDPKSEVKRVKTFTEKPDVAMAQQFLESGEFLWNSGIFIWSINTYMDELSQSLPDLYSAFEAGLSKFGTGEEEAFIEEIYPACENESIDYGLMEKSHHVYVVPSDFGWSDLGTWGSLHEHASLDENQNAQIGNRIVTYETKNTLIRVPKNKVAVVQGLEGYVVVDNEDALLICKLDQEQHIKTFVSDLKLKFGDKIT</sequence>
<keyword evidence="6" id="KW-0342">GTP-binding</keyword>
<dbReference type="Proteomes" id="UP000005631">
    <property type="component" value="Chromosome"/>
</dbReference>
<dbReference type="PANTHER" id="PTHR46390:SF1">
    <property type="entry name" value="MANNOSE-1-PHOSPHATE GUANYLYLTRANSFERASE"/>
    <property type="match status" value="1"/>
</dbReference>
<evidence type="ECO:0000259" key="8">
    <source>
        <dbReference type="Pfam" id="PF00483"/>
    </source>
</evidence>
<dbReference type="PANTHER" id="PTHR46390">
    <property type="entry name" value="MANNOSE-1-PHOSPHATE GUANYLYLTRANSFERASE"/>
    <property type="match status" value="1"/>
</dbReference>
<proteinExistence type="inferred from homology"/>
<dbReference type="GO" id="GO:0004475">
    <property type="term" value="F:mannose-1-phosphate guanylyltransferase (GTP) activity"/>
    <property type="evidence" value="ECO:0007669"/>
    <property type="project" value="UniProtKB-EC"/>
</dbReference>
<dbReference type="eggNOG" id="COG0836">
    <property type="taxonomic scope" value="Bacteria"/>
</dbReference>
<evidence type="ECO:0000313" key="10">
    <source>
        <dbReference type="EMBL" id="AEV34495.1"/>
    </source>
</evidence>
<keyword evidence="4 10" id="KW-0548">Nucleotidyltransferase</keyword>
<evidence type="ECO:0000256" key="2">
    <source>
        <dbReference type="ARBA" id="ARBA00012387"/>
    </source>
</evidence>
<dbReference type="CDD" id="cd02509">
    <property type="entry name" value="GDP-M1P_Guanylyltransferase"/>
    <property type="match status" value="1"/>
</dbReference>
<dbReference type="Gene3D" id="3.90.550.10">
    <property type="entry name" value="Spore Coat Polysaccharide Biosynthesis Protein SpsA, Chain A"/>
    <property type="match status" value="1"/>
</dbReference>
<organism evidence="10 11">
    <name type="scientific">Owenweeksia hongkongensis (strain DSM 17368 / CIP 108786 / JCM 12287 / NRRL B-23963 / UST20020801)</name>
    <dbReference type="NCBI Taxonomy" id="926562"/>
    <lineage>
        <taxon>Bacteria</taxon>
        <taxon>Pseudomonadati</taxon>
        <taxon>Bacteroidota</taxon>
        <taxon>Flavobacteriia</taxon>
        <taxon>Flavobacteriales</taxon>
        <taxon>Owenweeksiaceae</taxon>
        <taxon>Owenweeksia</taxon>
    </lineage>
</organism>
<dbReference type="OrthoDB" id="9806359at2"/>
<accession>G8R788</accession>
<feature type="domain" description="MannoseP isomerase/GMP-like beta-helix" evidence="9">
    <location>
        <begin position="298"/>
        <end position="352"/>
    </location>
</feature>
<dbReference type="GO" id="GO:0005525">
    <property type="term" value="F:GTP binding"/>
    <property type="evidence" value="ECO:0007669"/>
    <property type="project" value="UniProtKB-KW"/>
</dbReference>
<evidence type="ECO:0000256" key="7">
    <source>
        <dbReference type="ARBA" id="ARBA00047343"/>
    </source>
</evidence>
<gene>
    <name evidence="10" type="ordered locus">Oweho_3547</name>
</gene>
<name>G8R788_OWEHD</name>
<evidence type="ECO:0000256" key="6">
    <source>
        <dbReference type="ARBA" id="ARBA00023134"/>
    </source>
</evidence>
<dbReference type="AlphaFoldDB" id="G8R788"/>
<dbReference type="STRING" id="926562.Oweho_3547"/>
<evidence type="ECO:0000256" key="5">
    <source>
        <dbReference type="ARBA" id="ARBA00022741"/>
    </source>
</evidence>
<dbReference type="RefSeq" id="WP_014203842.1">
    <property type="nucleotide sequence ID" value="NC_016599.1"/>
</dbReference>
<dbReference type="GO" id="GO:0009298">
    <property type="term" value="P:GDP-mannose biosynthetic process"/>
    <property type="evidence" value="ECO:0007669"/>
    <property type="project" value="TreeGrafter"/>
</dbReference>
<keyword evidence="5" id="KW-0547">Nucleotide-binding</keyword>
<comment type="catalytic activity">
    <reaction evidence="7">
        <text>alpha-D-mannose 1-phosphate + GTP + H(+) = GDP-alpha-D-mannose + diphosphate</text>
        <dbReference type="Rhea" id="RHEA:15229"/>
        <dbReference type="ChEBI" id="CHEBI:15378"/>
        <dbReference type="ChEBI" id="CHEBI:33019"/>
        <dbReference type="ChEBI" id="CHEBI:37565"/>
        <dbReference type="ChEBI" id="CHEBI:57527"/>
        <dbReference type="ChEBI" id="CHEBI:58409"/>
        <dbReference type="EC" id="2.7.7.13"/>
    </reaction>
</comment>